<keyword evidence="4 7" id="KW-0378">Hydrolase</keyword>
<protein>
    <recommendedName>
        <fullName evidence="7">dITP/XTP pyrophosphatase</fullName>
        <ecNumber evidence="7">3.6.1.66</ecNumber>
    </recommendedName>
    <alternativeName>
        <fullName evidence="7">Non-canonical purine NTP pyrophosphatase</fullName>
    </alternativeName>
    <alternativeName>
        <fullName evidence="7">Non-standard purine NTP pyrophosphatase</fullName>
    </alternativeName>
    <alternativeName>
        <fullName evidence="7">Nucleoside-triphosphate diphosphatase</fullName>
    </alternativeName>
    <alternativeName>
        <fullName evidence="7">Nucleoside-triphosphate pyrophosphatase</fullName>
        <shortName evidence="7">NTPase</shortName>
    </alternativeName>
</protein>
<evidence type="ECO:0000256" key="5">
    <source>
        <dbReference type="ARBA" id="ARBA00022842"/>
    </source>
</evidence>
<name>A0A7C4B9V0_THEPE</name>
<feature type="binding site" evidence="7">
    <location>
        <position position="36"/>
    </location>
    <ligand>
        <name>Mg(2+)</name>
        <dbReference type="ChEBI" id="CHEBI:18420"/>
    </ligand>
</feature>
<dbReference type="InterPro" id="IPR020922">
    <property type="entry name" value="dITP/XTP_pyrophosphatase"/>
</dbReference>
<evidence type="ECO:0000256" key="6">
    <source>
        <dbReference type="ARBA" id="ARBA00023080"/>
    </source>
</evidence>
<comment type="function">
    <text evidence="7">Pyrophosphatase that catalyzes the hydrolysis of nucleoside triphosphates to their monophosphate derivatives, with a high preference for the non-canonical purine nucleotides XTP (xanthosine triphosphate), dITP (deoxyinosine triphosphate) and ITP. Seems to function as a house-cleaning enzyme that removes non-canonical purine nucleotides from the nucleotide pool, thus preventing their incorporation into DNA/RNA and avoiding chromosomal lesions.</text>
</comment>
<dbReference type="NCBIfam" id="TIGR00042">
    <property type="entry name" value="RdgB/HAM1 family non-canonical purine NTP pyrophosphatase"/>
    <property type="match status" value="1"/>
</dbReference>
<dbReference type="Gene3D" id="3.90.950.10">
    <property type="match status" value="1"/>
</dbReference>
<dbReference type="GO" id="GO:0009117">
    <property type="term" value="P:nucleotide metabolic process"/>
    <property type="evidence" value="ECO:0007669"/>
    <property type="project" value="UniProtKB-KW"/>
</dbReference>
<dbReference type="CDD" id="cd00515">
    <property type="entry name" value="HAM1"/>
    <property type="match status" value="1"/>
</dbReference>
<dbReference type="InterPro" id="IPR029001">
    <property type="entry name" value="ITPase-like_fam"/>
</dbReference>
<evidence type="ECO:0000313" key="9">
    <source>
        <dbReference type="EMBL" id="HGI43803.1"/>
    </source>
</evidence>
<keyword evidence="5 7" id="KW-0460">Magnesium</keyword>
<comment type="caution">
    <text evidence="9">The sequence shown here is derived from an EMBL/GenBank/DDBJ whole genome shotgun (WGS) entry which is preliminary data.</text>
</comment>
<evidence type="ECO:0000256" key="1">
    <source>
        <dbReference type="ARBA" id="ARBA00008023"/>
    </source>
</evidence>
<dbReference type="Pfam" id="PF01725">
    <property type="entry name" value="Ham1p_like"/>
    <property type="match status" value="1"/>
</dbReference>
<comment type="catalytic activity">
    <reaction evidence="7">
        <text>XTP + H2O = XMP + diphosphate + H(+)</text>
        <dbReference type="Rhea" id="RHEA:28610"/>
        <dbReference type="ChEBI" id="CHEBI:15377"/>
        <dbReference type="ChEBI" id="CHEBI:15378"/>
        <dbReference type="ChEBI" id="CHEBI:33019"/>
        <dbReference type="ChEBI" id="CHEBI:57464"/>
        <dbReference type="ChEBI" id="CHEBI:61314"/>
        <dbReference type="EC" id="3.6.1.66"/>
    </reaction>
</comment>
<feature type="binding site" evidence="7">
    <location>
        <begin position="140"/>
        <end position="143"/>
    </location>
    <ligand>
        <name>substrate</name>
    </ligand>
</feature>
<gene>
    <name evidence="9" type="ORF">ENV17_05420</name>
</gene>
<evidence type="ECO:0000256" key="4">
    <source>
        <dbReference type="ARBA" id="ARBA00022801"/>
    </source>
</evidence>
<keyword evidence="2 7" id="KW-0479">Metal-binding</keyword>
<dbReference type="AlphaFoldDB" id="A0A7C4B9V0"/>
<feature type="binding site" evidence="7">
    <location>
        <position position="64"/>
    </location>
    <ligand>
        <name>Mg(2+)</name>
        <dbReference type="ChEBI" id="CHEBI:18420"/>
    </ligand>
</feature>
<comment type="cofactor">
    <cofactor evidence="7">
        <name>Mg(2+)</name>
        <dbReference type="ChEBI" id="CHEBI:18420"/>
    </cofactor>
    <text evidence="7">Binds 1 Mg(2+) ion per subunit.</text>
</comment>
<reference evidence="9" key="1">
    <citation type="journal article" date="2020" name="mSystems">
        <title>Genome- and Community-Level Interaction Insights into Carbon Utilization and Element Cycling Functions of Hydrothermarchaeota in Hydrothermal Sediment.</title>
        <authorList>
            <person name="Zhou Z."/>
            <person name="Liu Y."/>
            <person name="Xu W."/>
            <person name="Pan J."/>
            <person name="Luo Z.H."/>
            <person name="Li M."/>
        </authorList>
    </citation>
    <scope>NUCLEOTIDE SEQUENCE [LARGE SCALE GENOMIC DNA]</scope>
    <source>
        <strain evidence="9">SpSt-735</strain>
    </source>
</reference>
<dbReference type="NCBIfam" id="NF011396">
    <property type="entry name" value="PRK14821.1"/>
    <property type="match status" value="1"/>
</dbReference>
<dbReference type="GO" id="GO:0009146">
    <property type="term" value="P:purine nucleoside triphosphate catabolic process"/>
    <property type="evidence" value="ECO:0007669"/>
    <property type="project" value="UniProtKB-UniRule"/>
</dbReference>
<evidence type="ECO:0000256" key="8">
    <source>
        <dbReference type="RuleBase" id="RU003781"/>
    </source>
</evidence>
<dbReference type="EC" id="3.6.1.66" evidence="7"/>
<dbReference type="GO" id="GO:0005737">
    <property type="term" value="C:cytoplasm"/>
    <property type="evidence" value="ECO:0007669"/>
    <property type="project" value="TreeGrafter"/>
</dbReference>
<feature type="binding site" evidence="7">
    <location>
        <begin position="7"/>
        <end position="12"/>
    </location>
    <ligand>
        <name>substrate</name>
    </ligand>
</feature>
<feature type="binding site" evidence="7">
    <location>
        <position position="65"/>
    </location>
    <ligand>
        <name>substrate</name>
    </ligand>
</feature>
<keyword evidence="3 7" id="KW-0547">Nucleotide-binding</keyword>
<feature type="binding site" evidence="7">
    <location>
        <begin position="168"/>
        <end position="169"/>
    </location>
    <ligand>
        <name>substrate</name>
    </ligand>
</feature>
<dbReference type="SUPFAM" id="SSF52972">
    <property type="entry name" value="ITPase-like"/>
    <property type="match status" value="1"/>
</dbReference>
<comment type="subunit">
    <text evidence="7">Homodimer.</text>
</comment>
<evidence type="ECO:0000256" key="3">
    <source>
        <dbReference type="ARBA" id="ARBA00022741"/>
    </source>
</evidence>
<comment type="catalytic activity">
    <reaction evidence="7">
        <text>dITP + H2O = dIMP + diphosphate + H(+)</text>
        <dbReference type="Rhea" id="RHEA:28342"/>
        <dbReference type="ChEBI" id="CHEBI:15377"/>
        <dbReference type="ChEBI" id="CHEBI:15378"/>
        <dbReference type="ChEBI" id="CHEBI:33019"/>
        <dbReference type="ChEBI" id="CHEBI:61194"/>
        <dbReference type="ChEBI" id="CHEBI:61382"/>
        <dbReference type="EC" id="3.6.1.66"/>
    </reaction>
</comment>
<dbReference type="GO" id="GO:0046872">
    <property type="term" value="F:metal ion binding"/>
    <property type="evidence" value="ECO:0007669"/>
    <property type="project" value="UniProtKB-KW"/>
</dbReference>
<dbReference type="EMBL" id="DTFI01000127">
    <property type="protein sequence ID" value="HGI43803.1"/>
    <property type="molecule type" value="Genomic_DNA"/>
</dbReference>
<dbReference type="GO" id="GO:0036222">
    <property type="term" value="F:XTP diphosphatase activity"/>
    <property type="evidence" value="ECO:0007669"/>
    <property type="project" value="UniProtKB-UniRule"/>
</dbReference>
<dbReference type="HAMAP" id="MF_01405">
    <property type="entry name" value="Non_canon_purine_NTPase"/>
    <property type="match status" value="1"/>
</dbReference>
<feature type="active site" description="Proton acceptor" evidence="7">
    <location>
        <position position="64"/>
    </location>
</feature>
<dbReference type="GO" id="GO:0000166">
    <property type="term" value="F:nucleotide binding"/>
    <property type="evidence" value="ECO:0007669"/>
    <property type="project" value="UniProtKB-KW"/>
</dbReference>
<sequence>MKVYLVTGNRAKAAEIISALAEAGITAEIVLMRKLEVQSDSLEEIARVAAEHLPSLEAPLVVEDAGLFVTALRGFPGPYSHYVYRTLGCRGLLKLLEGVEDRRACFKSAVAVKTPSGRVEVFTGETWGVITHEERGDRGFGFDPIFQPDGSTKTFAEMSLEEKNLWSHRGKAVRKLARWLLEKYSMDTGRK</sequence>
<evidence type="ECO:0000256" key="7">
    <source>
        <dbReference type="HAMAP-Rule" id="MF_01405"/>
    </source>
</evidence>
<dbReference type="GO" id="GO:0035870">
    <property type="term" value="F:dITP diphosphatase activity"/>
    <property type="evidence" value="ECO:0007669"/>
    <property type="project" value="UniProtKB-UniRule"/>
</dbReference>
<dbReference type="GO" id="GO:0017111">
    <property type="term" value="F:ribonucleoside triphosphate phosphatase activity"/>
    <property type="evidence" value="ECO:0007669"/>
    <property type="project" value="InterPro"/>
</dbReference>
<dbReference type="PANTHER" id="PTHR11067">
    <property type="entry name" value="INOSINE TRIPHOSPHATE PYROPHOSPHATASE/HAM1 PROTEIN"/>
    <property type="match status" value="1"/>
</dbReference>
<comment type="similarity">
    <text evidence="1 7 8">Belongs to the HAM1 NTPase family.</text>
</comment>
<accession>A0A7C4B9V0</accession>
<evidence type="ECO:0000256" key="2">
    <source>
        <dbReference type="ARBA" id="ARBA00022723"/>
    </source>
</evidence>
<dbReference type="GO" id="GO:0036220">
    <property type="term" value="F:ITP diphosphatase activity"/>
    <property type="evidence" value="ECO:0007669"/>
    <property type="project" value="UniProtKB-UniRule"/>
</dbReference>
<keyword evidence="6 7" id="KW-0546">Nucleotide metabolism</keyword>
<proteinExistence type="inferred from homology"/>
<dbReference type="PANTHER" id="PTHR11067:SF9">
    <property type="entry name" value="INOSINE TRIPHOSPHATE PYROPHOSPHATASE"/>
    <property type="match status" value="1"/>
</dbReference>
<dbReference type="InterPro" id="IPR002637">
    <property type="entry name" value="RdgB/HAM1"/>
</dbReference>
<comment type="catalytic activity">
    <reaction evidence="7">
        <text>ITP + H2O = IMP + diphosphate + H(+)</text>
        <dbReference type="Rhea" id="RHEA:29399"/>
        <dbReference type="ChEBI" id="CHEBI:15377"/>
        <dbReference type="ChEBI" id="CHEBI:15378"/>
        <dbReference type="ChEBI" id="CHEBI:33019"/>
        <dbReference type="ChEBI" id="CHEBI:58053"/>
        <dbReference type="ChEBI" id="CHEBI:61402"/>
        <dbReference type="EC" id="3.6.1.66"/>
    </reaction>
</comment>
<feature type="binding site" evidence="7">
    <location>
        <position position="163"/>
    </location>
    <ligand>
        <name>substrate</name>
    </ligand>
</feature>
<organism evidence="9">
    <name type="scientific">Thermofilum pendens</name>
    <dbReference type="NCBI Taxonomy" id="2269"/>
    <lineage>
        <taxon>Archaea</taxon>
        <taxon>Thermoproteota</taxon>
        <taxon>Thermoprotei</taxon>
        <taxon>Thermofilales</taxon>
        <taxon>Thermofilaceae</taxon>
        <taxon>Thermofilum</taxon>
    </lineage>
</organism>